<gene>
    <name evidence="3" type="ORF">SAMN04488138_10192</name>
</gene>
<dbReference type="Proteomes" id="UP000183299">
    <property type="component" value="Unassembled WGS sequence"/>
</dbReference>
<dbReference type="InterPro" id="IPR055101">
    <property type="entry name" value="AIPR_N"/>
</dbReference>
<dbReference type="RefSeq" id="WP_066602983.1">
    <property type="nucleotide sequence ID" value="NZ_FORY01000001.1"/>
</dbReference>
<dbReference type="Pfam" id="PF22879">
    <property type="entry name" value="AIPR_N"/>
    <property type="match status" value="1"/>
</dbReference>
<organism evidence="3 4">
    <name type="scientific">Celeribacter halophilus</name>
    <dbReference type="NCBI Taxonomy" id="576117"/>
    <lineage>
        <taxon>Bacteria</taxon>
        <taxon>Pseudomonadati</taxon>
        <taxon>Pseudomonadota</taxon>
        <taxon>Alphaproteobacteria</taxon>
        <taxon>Rhodobacterales</taxon>
        <taxon>Roseobacteraceae</taxon>
        <taxon>Celeribacter</taxon>
    </lineage>
</organism>
<evidence type="ECO:0000259" key="2">
    <source>
        <dbReference type="Pfam" id="PF22879"/>
    </source>
</evidence>
<dbReference type="GeneID" id="98663568"/>
<dbReference type="STRING" id="576117.SAMN04488138_10192"/>
<dbReference type="InterPro" id="IPR018891">
    <property type="entry name" value="AIPR_C"/>
</dbReference>
<feature type="domain" description="Abortive phage infection protein C-terminal" evidence="1">
    <location>
        <begin position="252"/>
        <end position="574"/>
    </location>
</feature>
<dbReference type="Pfam" id="PF10592">
    <property type="entry name" value="AIPR"/>
    <property type="match status" value="1"/>
</dbReference>
<name>A0A1I3MQ75_9RHOB</name>
<keyword evidence="4" id="KW-1185">Reference proteome</keyword>
<dbReference type="AlphaFoldDB" id="A0A1I3MQ75"/>
<dbReference type="OrthoDB" id="9806213at2"/>
<feature type="domain" description="Abortive infection phage resistance protein N-terminal" evidence="2">
    <location>
        <begin position="30"/>
        <end position="192"/>
    </location>
</feature>
<protein>
    <submittedName>
        <fullName evidence="3">AIPR protein</fullName>
    </submittedName>
</protein>
<dbReference type="EMBL" id="FORY01000001">
    <property type="protein sequence ID" value="SFI98875.1"/>
    <property type="molecule type" value="Genomic_DNA"/>
</dbReference>
<evidence type="ECO:0000313" key="4">
    <source>
        <dbReference type="Proteomes" id="UP000183299"/>
    </source>
</evidence>
<proteinExistence type="predicted"/>
<accession>A0A1I3MQ75</accession>
<evidence type="ECO:0000313" key="3">
    <source>
        <dbReference type="EMBL" id="SFI98875.1"/>
    </source>
</evidence>
<sequence length="707" mass="79133">MDGLEEFHQQFQTDIMGTATSEGALQEESFFELVGDMLNEAGEIDTPSWSRHEGEWKRRRKEDAKTLTKSIAVTGYSIGTENEDSTLSLILVDFRYSDTVRSMGVADIKILFGKLVEFLRAARSEEFRDAIEETSDGAILCDLIWRKWSQIEKIKLIIATTASTTTKADAYSAGEVDGKSVTYNVWDLKRLRKYVEQGQAREDLVIDLEKDFGGSIPILKAFGGDAALESYLAVINGDQLANIYNKWGARLLESNVRSFLQARGNVNRGIRDTIVKEPHMFLPYNNGITATADAVTISKTDDGLVLSSVENLQIVNGGQTTASLHAAMKTASEQLKNVYVQMKLNIVPKEVAEDVVPKISEYANTQNKVNAADFFSNHPFHIRMEEFSRKIYAPAGENGFQDTKWFYERARGQYADARGNKTPAERKKFDGTYPRSGFFTKTDLAKYENSFRCEPHIVSLGAQKNFANFAKSIGTRWGKDGVSFDETWYKRLVSKAIVFRATEKLVSAAAETWYEGGYRANIVTYGIAKVVSDVTEMNKAIDLDRVWRLQRNLASLEAALDIACCEAQEVILNPVAGMRHIGEWAKKEACWKALKERELEYPEEFLDALVDPEYVRSVAQEARADSDLTKDLIGESWVIEVGADFWQDVLNWGANKKALSPMDDRVLSICAAIPSKIPSAHQAKTALRCLEKLKGLGYTHMALEAGE</sequence>
<reference evidence="3 4" key="1">
    <citation type="submission" date="2016-10" db="EMBL/GenBank/DDBJ databases">
        <authorList>
            <person name="de Groot N.N."/>
        </authorList>
    </citation>
    <scope>NUCLEOTIDE SEQUENCE [LARGE SCALE GENOMIC DNA]</scope>
    <source>
        <strain evidence="3 4">CGMCC 1.8891</strain>
    </source>
</reference>
<evidence type="ECO:0000259" key="1">
    <source>
        <dbReference type="Pfam" id="PF10592"/>
    </source>
</evidence>